<feature type="non-terminal residue" evidence="1">
    <location>
        <position position="1"/>
    </location>
</feature>
<organism evidence="1">
    <name type="scientific">marine sediment metagenome</name>
    <dbReference type="NCBI Taxonomy" id="412755"/>
    <lineage>
        <taxon>unclassified sequences</taxon>
        <taxon>metagenomes</taxon>
        <taxon>ecological metagenomes</taxon>
    </lineage>
</organism>
<comment type="caution">
    <text evidence="1">The sequence shown here is derived from an EMBL/GenBank/DDBJ whole genome shotgun (WGS) entry which is preliminary data.</text>
</comment>
<sequence>FCGEQFDEFLNSVHPEMVNFGFRQGPSEFSTAGIARYFED</sequence>
<evidence type="ECO:0000313" key="1">
    <source>
        <dbReference type="EMBL" id="GAG48828.1"/>
    </source>
</evidence>
<dbReference type="EMBL" id="BARS01050480">
    <property type="protein sequence ID" value="GAG48828.1"/>
    <property type="molecule type" value="Genomic_DNA"/>
</dbReference>
<proteinExistence type="predicted"/>
<dbReference type="AlphaFoldDB" id="X0YJS7"/>
<protein>
    <submittedName>
        <fullName evidence="1">Uncharacterized protein</fullName>
    </submittedName>
</protein>
<reference evidence="1" key="1">
    <citation type="journal article" date="2014" name="Front. Microbiol.">
        <title>High frequency of phylogenetically diverse reductive dehalogenase-homologous genes in deep subseafloor sedimentary metagenomes.</title>
        <authorList>
            <person name="Kawai M."/>
            <person name="Futagami T."/>
            <person name="Toyoda A."/>
            <person name="Takaki Y."/>
            <person name="Nishi S."/>
            <person name="Hori S."/>
            <person name="Arai W."/>
            <person name="Tsubouchi T."/>
            <person name="Morono Y."/>
            <person name="Uchiyama I."/>
            <person name="Ito T."/>
            <person name="Fujiyama A."/>
            <person name="Inagaki F."/>
            <person name="Takami H."/>
        </authorList>
    </citation>
    <scope>NUCLEOTIDE SEQUENCE</scope>
    <source>
        <strain evidence="1">Expedition CK06-06</strain>
    </source>
</reference>
<name>X0YJS7_9ZZZZ</name>
<gene>
    <name evidence="1" type="ORF">S01H1_75354</name>
</gene>
<accession>X0YJS7</accession>